<proteinExistence type="predicted"/>
<comment type="caution">
    <text evidence="1">The sequence shown here is derived from an EMBL/GenBank/DDBJ whole genome shotgun (WGS) entry which is preliminary data.</text>
</comment>
<sequence>MLINQLSDYYMVIKKCFESGCLNEVEYACKCSSLETLSCKVHAVEHVNLPNTVHNFVSIFMHPCEGTKEAILEFLTIENSKY</sequence>
<dbReference type="Proteomes" id="UP001162131">
    <property type="component" value="Unassembled WGS sequence"/>
</dbReference>
<accession>A0AAU9JQQ1</accession>
<protein>
    <submittedName>
        <fullName evidence="1">Uncharacterized protein</fullName>
    </submittedName>
</protein>
<name>A0AAU9JQQ1_9CILI</name>
<reference evidence="1" key="1">
    <citation type="submission" date="2021-09" db="EMBL/GenBank/DDBJ databases">
        <authorList>
            <consortium name="AG Swart"/>
            <person name="Singh M."/>
            <person name="Singh A."/>
            <person name="Seah K."/>
            <person name="Emmerich C."/>
        </authorList>
    </citation>
    <scope>NUCLEOTIDE SEQUENCE</scope>
    <source>
        <strain evidence="1">ATCC30299</strain>
    </source>
</reference>
<dbReference type="AlphaFoldDB" id="A0AAU9JQQ1"/>
<dbReference type="EMBL" id="CAJZBQ010000045">
    <property type="protein sequence ID" value="CAG9328045.1"/>
    <property type="molecule type" value="Genomic_DNA"/>
</dbReference>
<organism evidence="1 2">
    <name type="scientific">Blepharisma stoltei</name>
    <dbReference type="NCBI Taxonomy" id="1481888"/>
    <lineage>
        <taxon>Eukaryota</taxon>
        <taxon>Sar</taxon>
        <taxon>Alveolata</taxon>
        <taxon>Ciliophora</taxon>
        <taxon>Postciliodesmatophora</taxon>
        <taxon>Heterotrichea</taxon>
        <taxon>Heterotrichida</taxon>
        <taxon>Blepharismidae</taxon>
        <taxon>Blepharisma</taxon>
    </lineage>
</organism>
<evidence type="ECO:0000313" key="1">
    <source>
        <dbReference type="EMBL" id="CAG9328045.1"/>
    </source>
</evidence>
<evidence type="ECO:0000313" key="2">
    <source>
        <dbReference type="Proteomes" id="UP001162131"/>
    </source>
</evidence>
<keyword evidence="2" id="KW-1185">Reference proteome</keyword>
<gene>
    <name evidence="1" type="ORF">BSTOLATCC_MIC45504</name>
</gene>